<dbReference type="EMBL" id="JBGBZN010000002">
    <property type="protein sequence ID" value="MEY9472158.1"/>
    <property type="molecule type" value="Genomic_DNA"/>
</dbReference>
<reference evidence="1 2" key="1">
    <citation type="submission" date="2024-07" db="EMBL/GenBank/DDBJ databases">
        <title>Genomic Encyclopedia of Type Strains, Phase V (KMG-V): Genome sequencing to study the core and pangenomes of soil and plant-associated prokaryotes.</title>
        <authorList>
            <person name="Whitman W."/>
        </authorList>
    </citation>
    <scope>NUCLEOTIDE SEQUENCE [LARGE SCALE GENOMIC DNA]</scope>
    <source>
        <strain evidence="1 2">USDA 222</strain>
    </source>
</reference>
<dbReference type="Proteomes" id="UP001565474">
    <property type="component" value="Unassembled WGS sequence"/>
</dbReference>
<accession>A0ABV4GJN5</accession>
<evidence type="ECO:0000313" key="2">
    <source>
        <dbReference type="Proteomes" id="UP001565474"/>
    </source>
</evidence>
<comment type="caution">
    <text evidence="1">The sequence shown here is derived from an EMBL/GenBank/DDBJ whole genome shotgun (WGS) entry which is preliminary data.</text>
</comment>
<organism evidence="1 2">
    <name type="scientific">Bradyrhizobium yuanmingense</name>
    <dbReference type="NCBI Taxonomy" id="108015"/>
    <lineage>
        <taxon>Bacteria</taxon>
        <taxon>Pseudomonadati</taxon>
        <taxon>Pseudomonadota</taxon>
        <taxon>Alphaproteobacteria</taxon>
        <taxon>Hyphomicrobiales</taxon>
        <taxon>Nitrobacteraceae</taxon>
        <taxon>Bradyrhizobium</taxon>
    </lineage>
</organism>
<protein>
    <submittedName>
        <fullName evidence="1">Uncharacterized protein</fullName>
    </submittedName>
</protein>
<proteinExistence type="predicted"/>
<name>A0ABV4GJN5_9BRAD</name>
<evidence type="ECO:0000313" key="1">
    <source>
        <dbReference type="EMBL" id="MEY9472158.1"/>
    </source>
</evidence>
<sequence>MRSQRPQNSRSRLGRIIRDIRGRIEEQPCWRIGKYSDNPLPSRLQMPCVQNRGPLPLISVTNPVPMPNVAGMICQAINGPC</sequence>
<gene>
    <name evidence="1" type="ORF">ABH992_004557</name>
</gene>
<keyword evidence="2" id="KW-1185">Reference proteome</keyword>